<organism evidence="1">
    <name type="scientific">Arundo donax</name>
    <name type="common">Giant reed</name>
    <name type="synonym">Donax arundinaceus</name>
    <dbReference type="NCBI Taxonomy" id="35708"/>
    <lineage>
        <taxon>Eukaryota</taxon>
        <taxon>Viridiplantae</taxon>
        <taxon>Streptophyta</taxon>
        <taxon>Embryophyta</taxon>
        <taxon>Tracheophyta</taxon>
        <taxon>Spermatophyta</taxon>
        <taxon>Magnoliopsida</taxon>
        <taxon>Liliopsida</taxon>
        <taxon>Poales</taxon>
        <taxon>Poaceae</taxon>
        <taxon>PACMAD clade</taxon>
        <taxon>Arundinoideae</taxon>
        <taxon>Arundineae</taxon>
        <taxon>Arundo</taxon>
    </lineage>
</organism>
<name>A0A0A8YEQ7_ARUDO</name>
<protein>
    <submittedName>
        <fullName evidence="1">Uncharacterized protein</fullName>
    </submittedName>
</protein>
<reference evidence="1" key="2">
    <citation type="journal article" date="2015" name="Data Brief">
        <title>Shoot transcriptome of the giant reed, Arundo donax.</title>
        <authorList>
            <person name="Barrero R.A."/>
            <person name="Guerrero F.D."/>
            <person name="Moolhuijzen P."/>
            <person name="Goolsby J.A."/>
            <person name="Tidwell J."/>
            <person name="Bellgard S.E."/>
            <person name="Bellgard M.I."/>
        </authorList>
    </citation>
    <scope>NUCLEOTIDE SEQUENCE</scope>
    <source>
        <tissue evidence="1">Shoot tissue taken approximately 20 cm above the soil surface</tissue>
    </source>
</reference>
<proteinExistence type="predicted"/>
<evidence type="ECO:0000313" key="1">
    <source>
        <dbReference type="EMBL" id="JAD24634.1"/>
    </source>
</evidence>
<dbReference type="AlphaFoldDB" id="A0A0A8YEQ7"/>
<accession>A0A0A8YEQ7</accession>
<sequence>MSIWYIHRDISHLSTVHDGILQALNIIDTF</sequence>
<dbReference type="EMBL" id="GBRH01273261">
    <property type="protein sequence ID" value="JAD24634.1"/>
    <property type="molecule type" value="Transcribed_RNA"/>
</dbReference>
<reference evidence="1" key="1">
    <citation type="submission" date="2014-09" db="EMBL/GenBank/DDBJ databases">
        <authorList>
            <person name="Magalhaes I.L.F."/>
            <person name="Oliveira U."/>
            <person name="Santos F.R."/>
            <person name="Vidigal T.H.D.A."/>
            <person name="Brescovit A.D."/>
            <person name="Santos A.J."/>
        </authorList>
    </citation>
    <scope>NUCLEOTIDE SEQUENCE</scope>
    <source>
        <tissue evidence="1">Shoot tissue taken approximately 20 cm above the soil surface</tissue>
    </source>
</reference>